<organism evidence="2 3">
    <name type="scientific">Paenibacillus lentus</name>
    <dbReference type="NCBI Taxonomy" id="1338368"/>
    <lineage>
        <taxon>Bacteria</taxon>
        <taxon>Bacillati</taxon>
        <taxon>Bacillota</taxon>
        <taxon>Bacilli</taxon>
        <taxon>Bacillales</taxon>
        <taxon>Paenibacillaceae</taxon>
        <taxon>Paenibacillus</taxon>
    </lineage>
</organism>
<evidence type="ECO:0000313" key="2">
    <source>
        <dbReference type="EMBL" id="AZK46461.1"/>
    </source>
</evidence>
<evidence type="ECO:0000256" key="1">
    <source>
        <dbReference type="SAM" id="Phobius"/>
    </source>
</evidence>
<dbReference type="EMBL" id="CP034248">
    <property type="protein sequence ID" value="AZK46461.1"/>
    <property type="molecule type" value="Genomic_DNA"/>
</dbReference>
<dbReference type="RefSeq" id="WP_125082519.1">
    <property type="nucleotide sequence ID" value="NZ_CP034248.1"/>
</dbReference>
<sequence length="108" mass="11931">MEHEYPFWDVLVLSIGRVFKIFIDNNQEVTAKKKQPMILRRDDGQMVILIFIGGAIGALSGILTTAANVSVFRLSAHIVVRIILTLLINLAGTGLLLFLASTLNVLLR</sequence>
<dbReference type="AlphaFoldDB" id="A0A3Q8S4N4"/>
<evidence type="ECO:0000313" key="3">
    <source>
        <dbReference type="Proteomes" id="UP000273145"/>
    </source>
</evidence>
<keyword evidence="1" id="KW-1133">Transmembrane helix</keyword>
<gene>
    <name evidence="2" type="ORF">EIM92_09990</name>
</gene>
<dbReference type="KEGG" id="plen:EIM92_09990"/>
<reference evidence="2 3" key="1">
    <citation type="submission" date="2018-11" db="EMBL/GenBank/DDBJ databases">
        <title>Genome sequencing of Paenibacillus lentus DSM25539(T).</title>
        <authorList>
            <person name="Kook J.-K."/>
            <person name="Park S.-N."/>
            <person name="Lim Y.K."/>
        </authorList>
    </citation>
    <scope>NUCLEOTIDE SEQUENCE [LARGE SCALE GENOMIC DNA]</scope>
    <source>
        <strain evidence="2 3">DSM 25539</strain>
    </source>
</reference>
<dbReference type="Proteomes" id="UP000273145">
    <property type="component" value="Chromosome"/>
</dbReference>
<keyword evidence="3" id="KW-1185">Reference proteome</keyword>
<feature type="transmembrane region" description="Helical" evidence="1">
    <location>
        <begin position="78"/>
        <end position="107"/>
    </location>
</feature>
<keyword evidence="1" id="KW-0812">Transmembrane</keyword>
<feature type="transmembrane region" description="Helical" evidence="1">
    <location>
        <begin position="44"/>
        <end position="66"/>
    </location>
</feature>
<name>A0A3Q8S4N4_9BACL</name>
<proteinExistence type="predicted"/>
<accession>A0A3Q8S4N4</accession>
<keyword evidence="1" id="KW-0472">Membrane</keyword>
<protein>
    <submittedName>
        <fullName evidence="2">Uncharacterized protein</fullName>
    </submittedName>
</protein>